<evidence type="ECO:0000313" key="1">
    <source>
        <dbReference type="EMBL" id="KAI3718227.1"/>
    </source>
</evidence>
<reference evidence="2" key="1">
    <citation type="journal article" date="2022" name="Mol. Ecol. Resour.">
        <title>The genomes of chicory, endive, great burdock and yacon provide insights into Asteraceae palaeo-polyploidization history and plant inulin production.</title>
        <authorList>
            <person name="Fan W."/>
            <person name="Wang S."/>
            <person name="Wang H."/>
            <person name="Wang A."/>
            <person name="Jiang F."/>
            <person name="Liu H."/>
            <person name="Zhao H."/>
            <person name="Xu D."/>
            <person name="Zhang Y."/>
        </authorList>
    </citation>
    <scope>NUCLEOTIDE SEQUENCE [LARGE SCALE GENOMIC DNA]</scope>
    <source>
        <strain evidence="2">cv. Niubang</strain>
    </source>
</reference>
<reference evidence="1 2" key="2">
    <citation type="journal article" date="2022" name="Mol. Ecol. Resour.">
        <title>The genomes of chicory, endive, great burdock and yacon provide insights into Asteraceae paleo-polyploidization history and plant inulin production.</title>
        <authorList>
            <person name="Fan W."/>
            <person name="Wang S."/>
            <person name="Wang H."/>
            <person name="Wang A."/>
            <person name="Jiang F."/>
            <person name="Liu H."/>
            <person name="Zhao H."/>
            <person name="Xu D."/>
            <person name="Zhang Y."/>
        </authorList>
    </citation>
    <scope>NUCLEOTIDE SEQUENCE [LARGE SCALE GENOMIC DNA]</scope>
    <source>
        <strain evidence="2">cv. Niubang</strain>
    </source>
</reference>
<sequence length="154" mass="18215">MSALEAKNDDLMKNLNADTIKADLEKIYAQKLSDFSKKASQEKKDLELICIKLSKQVSEFEKIVITERDTFAKERKVLEDKVIEFPKKFSTLQDLLEKERQIFQVKKKSFDSEKKKFGKKNVGIFKEIYEKIKNLEKDFEQELKYLNLSYLQAF</sequence>
<dbReference type="EMBL" id="CM042052">
    <property type="protein sequence ID" value="KAI3718227.1"/>
    <property type="molecule type" value="Genomic_DNA"/>
</dbReference>
<evidence type="ECO:0000313" key="2">
    <source>
        <dbReference type="Proteomes" id="UP001055879"/>
    </source>
</evidence>
<keyword evidence="2" id="KW-1185">Reference proteome</keyword>
<comment type="caution">
    <text evidence="1">The sequence shown here is derived from an EMBL/GenBank/DDBJ whole genome shotgun (WGS) entry which is preliminary data.</text>
</comment>
<protein>
    <submittedName>
        <fullName evidence="1">Uncharacterized protein</fullName>
    </submittedName>
</protein>
<proteinExistence type="predicted"/>
<accession>A0ACB9B857</accession>
<organism evidence="1 2">
    <name type="scientific">Arctium lappa</name>
    <name type="common">Greater burdock</name>
    <name type="synonym">Lappa major</name>
    <dbReference type="NCBI Taxonomy" id="4217"/>
    <lineage>
        <taxon>Eukaryota</taxon>
        <taxon>Viridiplantae</taxon>
        <taxon>Streptophyta</taxon>
        <taxon>Embryophyta</taxon>
        <taxon>Tracheophyta</taxon>
        <taxon>Spermatophyta</taxon>
        <taxon>Magnoliopsida</taxon>
        <taxon>eudicotyledons</taxon>
        <taxon>Gunneridae</taxon>
        <taxon>Pentapetalae</taxon>
        <taxon>asterids</taxon>
        <taxon>campanulids</taxon>
        <taxon>Asterales</taxon>
        <taxon>Asteraceae</taxon>
        <taxon>Carduoideae</taxon>
        <taxon>Cardueae</taxon>
        <taxon>Arctiinae</taxon>
        <taxon>Arctium</taxon>
    </lineage>
</organism>
<dbReference type="Proteomes" id="UP001055879">
    <property type="component" value="Linkage Group LG06"/>
</dbReference>
<gene>
    <name evidence="1" type="ORF">L6452_19089</name>
</gene>
<name>A0ACB9B857_ARCLA</name>